<evidence type="ECO:0000256" key="1">
    <source>
        <dbReference type="ARBA" id="ARBA00022722"/>
    </source>
</evidence>
<name>A0A6J1PI22_9HYME</name>
<dbReference type="InterPro" id="IPR012337">
    <property type="entry name" value="RNaseH-like_sf"/>
</dbReference>
<accession>A0A6J1PI22</accession>
<dbReference type="PANTHER" id="PTHR30231:SF4">
    <property type="entry name" value="PROTEIN NEN2"/>
    <property type="match status" value="1"/>
</dbReference>
<protein>
    <submittedName>
        <fullName evidence="6">Uncharacterized protein LOC112452964</fullName>
    </submittedName>
</protein>
<sequence>MRRAQLKIERENLRKTLENREGITYQSNISFDSVDNMKCIEESTILSVENCKLVCFDLETSGRRKDADVLQIAAKVDENIFSIYIEPTQTIDNEASQVNGLENIDGELFLNGEKLLTVSMREALQAFYEFLSKFTKGSLLIAHNAIFDITFLVREIKKYSLVDEFKKIIYGFSDSLKLFRKKLSDRKGPGMFTLAKLAEDFLKNDSFEMNFHEATFDVIVLEKL</sequence>
<dbReference type="Proteomes" id="UP000504618">
    <property type="component" value="Unplaced"/>
</dbReference>
<keyword evidence="5" id="KW-1185">Reference proteome</keyword>
<dbReference type="InterPro" id="IPR013520">
    <property type="entry name" value="Ribonucl_H"/>
</dbReference>
<dbReference type="InterPro" id="IPR054362">
    <property type="entry name" value="Exu_RNase_H-like"/>
</dbReference>
<dbReference type="Pfam" id="PF22123">
    <property type="entry name" value="Exu_RNase_H_like"/>
    <property type="match status" value="1"/>
</dbReference>
<organism evidence="5 6">
    <name type="scientific">Temnothorax curvispinosus</name>
    <dbReference type="NCBI Taxonomy" id="300111"/>
    <lineage>
        <taxon>Eukaryota</taxon>
        <taxon>Metazoa</taxon>
        <taxon>Ecdysozoa</taxon>
        <taxon>Arthropoda</taxon>
        <taxon>Hexapoda</taxon>
        <taxon>Insecta</taxon>
        <taxon>Pterygota</taxon>
        <taxon>Neoptera</taxon>
        <taxon>Endopterygota</taxon>
        <taxon>Hymenoptera</taxon>
        <taxon>Apocrita</taxon>
        <taxon>Aculeata</taxon>
        <taxon>Formicoidea</taxon>
        <taxon>Formicidae</taxon>
        <taxon>Myrmicinae</taxon>
        <taxon>Temnothorax</taxon>
    </lineage>
</organism>
<dbReference type="RefSeq" id="XP_024869217.1">
    <property type="nucleotide sequence ID" value="XM_025013449.1"/>
</dbReference>
<feature type="domain" description="Exonuclease" evidence="4">
    <location>
        <begin position="52"/>
        <end position="223"/>
    </location>
</feature>
<dbReference type="GeneID" id="112452964"/>
<gene>
    <name evidence="6" type="primary">LOC112452964</name>
</gene>
<dbReference type="PANTHER" id="PTHR30231">
    <property type="entry name" value="DNA POLYMERASE III SUBUNIT EPSILON"/>
    <property type="match status" value="1"/>
</dbReference>
<dbReference type="Gene3D" id="3.30.420.10">
    <property type="entry name" value="Ribonuclease H-like superfamily/Ribonuclease H"/>
    <property type="match status" value="1"/>
</dbReference>
<feature type="non-terminal residue" evidence="6">
    <location>
        <position position="224"/>
    </location>
</feature>
<evidence type="ECO:0000256" key="3">
    <source>
        <dbReference type="ARBA" id="ARBA00022839"/>
    </source>
</evidence>
<dbReference type="GO" id="GO:0008408">
    <property type="term" value="F:3'-5' exonuclease activity"/>
    <property type="evidence" value="ECO:0007669"/>
    <property type="project" value="TreeGrafter"/>
</dbReference>
<evidence type="ECO:0000313" key="5">
    <source>
        <dbReference type="Proteomes" id="UP000504618"/>
    </source>
</evidence>
<reference evidence="6" key="1">
    <citation type="submission" date="2025-08" db="UniProtKB">
        <authorList>
            <consortium name="RefSeq"/>
        </authorList>
    </citation>
    <scope>IDENTIFICATION</scope>
    <source>
        <tissue evidence="6">Whole body</tissue>
    </source>
</reference>
<dbReference type="InterPro" id="IPR036397">
    <property type="entry name" value="RNaseH_sf"/>
</dbReference>
<dbReference type="SUPFAM" id="SSF53098">
    <property type="entry name" value="Ribonuclease H-like"/>
    <property type="match status" value="1"/>
</dbReference>
<keyword evidence="2" id="KW-0378">Hydrolase</keyword>
<dbReference type="SMART" id="SM00479">
    <property type="entry name" value="EXOIII"/>
    <property type="match status" value="1"/>
</dbReference>
<keyword evidence="1" id="KW-0540">Nuclease</keyword>
<dbReference type="AlphaFoldDB" id="A0A6J1PI22"/>
<evidence type="ECO:0000313" key="6">
    <source>
        <dbReference type="RefSeq" id="XP_024869217.1"/>
    </source>
</evidence>
<keyword evidence="3" id="KW-0269">Exonuclease</keyword>
<evidence type="ECO:0000259" key="4">
    <source>
        <dbReference type="SMART" id="SM00479"/>
    </source>
</evidence>
<dbReference type="OrthoDB" id="7692185at2759"/>
<proteinExistence type="predicted"/>
<dbReference type="CDD" id="cd06127">
    <property type="entry name" value="DEDDh"/>
    <property type="match status" value="1"/>
</dbReference>
<evidence type="ECO:0000256" key="2">
    <source>
        <dbReference type="ARBA" id="ARBA00022801"/>
    </source>
</evidence>
<dbReference type="GO" id="GO:0003676">
    <property type="term" value="F:nucleic acid binding"/>
    <property type="evidence" value="ECO:0007669"/>
    <property type="project" value="InterPro"/>
</dbReference>